<proteinExistence type="predicted"/>
<feature type="domain" description="CG-1" evidence="6">
    <location>
        <begin position="28"/>
        <end position="206"/>
    </location>
</feature>
<dbReference type="Gene3D" id="1.25.40.20">
    <property type="entry name" value="Ankyrin repeat-containing domain"/>
    <property type="match status" value="1"/>
</dbReference>
<keyword evidence="3" id="KW-0539">Nucleus</keyword>
<dbReference type="PROSITE" id="PS51437">
    <property type="entry name" value="CG_1"/>
    <property type="match status" value="1"/>
</dbReference>
<evidence type="ECO:0000256" key="3">
    <source>
        <dbReference type="ARBA" id="ARBA00023242"/>
    </source>
</evidence>
<dbReference type="SMART" id="SM01076">
    <property type="entry name" value="CG-1"/>
    <property type="match status" value="1"/>
</dbReference>
<dbReference type="InterPro" id="IPR005559">
    <property type="entry name" value="CG-1_dom"/>
</dbReference>
<feature type="repeat" description="ANK" evidence="4">
    <location>
        <begin position="681"/>
        <end position="713"/>
    </location>
</feature>
<feature type="region of interest" description="Disordered" evidence="5">
    <location>
        <begin position="247"/>
        <end position="276"/>
    </location>
</feature>
<dbReference type="PROSITE" id="PS50088">
    <property type="entry name" value="ANK_REPEAT"/>
    <property type="match status" value="1"/>
</dbReference>
<dbReference type="PANTHER" id="PTHR23335">
    <property type="entry name" value="CALMODULIN-BINDING TRANSCRIPTION ACTIVATOR CAMTA"/>
    <property type="match status" value="1"/>
</dbReference>
<dbReference type="EMBL" id="JABTTQ020000005">
    <property type="protein sequence ID" value="KAK6156846.1"/>
    <property type="molecule type" value="Genomic_DNA"/>
</dbReference>
<dbReference type="InterPro" id="IPR036770">
    <property type="entry name" value="Ankyrin_rpt-contain_sf"/>
</dbReference>
<dbReference type="Pfam" id="PF03859">
    <property type="entry name" value="CG-1"/>
    <property type="match status" value="1"/>
</dbReference>
<evidence type="ECO:0000256" key="5">
    <source>
        <dbReference type="SAM" id="MobiDB-lite"/>
    </source>
</evidence>
<dbReference type="PROSITE" id="PS50297">
    <property type="entry name" value="ANK_REP_REGION"/>
    <property type="match status" value="1"/>
</dbReference>
<keyword evidence="8" id="KW-1185">Reference proteome</keyword>
<keyword evidence="4" id="KW-0040">ANK repeat</keyword>
<gene>
    <name evidence="7" type="ORF">DH2020_011094</name>
</gene>
<comment type="caution">
    <text evidence="7">The sequence shown here is derived from an EMBL/GenBank/DDBJ whole genome shotgun (WGS) entry which is preliminary data.</text>
</comment>
<evidence type="ECO:0000256" key="4">
    <source>
        <dbReference type="PROSITE-ProRule" id="PRU00023"/>
    </source>
</evidence>
<evidence type="ECO:0000256" key="1">
    <source>
        <dbReference type="ARBA" id="ARBA00004123"/>
    </source>
</evidence>
<keyword evidence="2" id="KW-0804">Transcription</keyword>
<dbReference type="InterPro" id="IPR002110">
    <property type="entry name" value="Ankyrin_rpt"/>
</dbReference>
<evidence type="ECO:0000313" key="8">
    <source>
        <dbReference type="Proteomes" id="UP001318860"/>
    </source>
</evidence>
<protein>
    <recommendedName>
        <fullName evidence="6">CG-1 domain-containing protein</fullName>
    </recommendedName>
</protein>
<dbReference type="PANTHER" id="PTHR23335:SF29">
    <property type="entry name" value="CALMODULIN-BINDING TRANSCRIPTION ACTIVATOR 1"/>
    <property type="match status" value="1"/>
</dbReference>
<dbReference type="Proteomes" id="UP001318860">
    <property type="component" value="Unassembled WGS sequence"/>
</dbReference>
<evidence type="ECO:0000259" key="6">
    <source>
        <dbReference type="PROSITE" id="PS51437"/>
    </source>
</evidence>
<evidence type="ECO:0000256" key="2">
    <source>
        <dbReference type="ARBA" id="ARBA00023163"/>
    </source>
</evidence>
<reference evidence="7 8" key="1">
    <citation type="journal article" date="2021" name="Comput. Struct. Biotechnol. J.">
        <title>De novo genome assembly of the potent medicinal plant Rehmannia glutinosa using nanopore technology.</title>
        <authorList>
            <person name="Ma L."/>
            <person name="Dong C."/>
            <person name="Song C."/>
            <person name="Wang X."/>
            <person name="Zheng X."/>
            <person name="Niu Y."/>
            <person name="Chen S."/>
            <person name="Feng W."/>
        </authorList>
    </citation>
    <scope>NUCLEOTIDE SEQUENCE [LARGE SCALE GENOMIC DNA]</scope>
    <source>
        <strain evidence="7">DH-2019</strain>
    </source>
</reference>
<comment type="subcellular location">
    <subcellularLocation>
        <location evidence="1">Nucleus</location>
    </subcellularLocation>
</comment>
<name>A0ABR0XCI7_REHGL</name>
<accession>A0ABR0XCI7</accession>
<organism evidence="7 8">
    <name type="scientific">Rehmannia glutinosa</name>
    <name type="common">Chinese foxglove</name>
    <dbReference type="NCBI Taxonomy" id="99300"/>
    <lineage>
        <taxon>Eukaryota</taxon>
        <taxon>Viridiplantae</taxon>
        <taxon>Streptophyta</taxon>
        <taxon>Embryophyta</taxon>
        <taxon>Tracheophyta</taxon>
        <taxon>Spermatophyta</taxon>
        <taxon>Magnoliopsida</taxon>
        <taxon>eudicotyledons</taxon>
        <taxon>Gunneridae</taxon>
        <taxon>Pentapetalae</taxon>
        <taxon>asterids</taxon>
        <taxon>lamiids</taxon>
        <taxon>Lamiales</taxon>
        <taxon>Orobanchaceae</taxon>
        <taxon>Rehmannieae</taxon>
        <taxon>Rehmannia</taxon>
    </lineage>
</organism>
<dbReference type="Pfam" id="PF12796">
    <property type="entry name" value="Ank_2"/>
    <property type="match status" value="1"/>
</dbReference>
<sequence>MTSSVACRRGEPTSCLSWRSSCCSRLDIKQILSEAQHRWLRPAEIGEILRNYQKFHIFPEAPNKPVSKKLAGFDIERGWVSEAERVMISLVTYWISLVTLSSSKCMPELVESVTWTYFGGSVFLFDRKVLRYFRKDGHNWRKKKDGKTIKEAHEKLKVGSVDMLHCYYAHGEDNEYFQRRSYWLLEQDLMHIVFVHYLEVKGNKKNISLVRSSDTVASNSGDNCLLSSSFHRTSPNSTLSSAYEDAELEPPMEDNQQASSRFHSYPESPPTDESHYVQSSLYNQLSSPGDQSVSSLNYSQAHTDRDLGGSNFISGAQATVGLASWQELLQNSSAGEIAYKQESGGSLPAHVNWQHSFEDRSLHSPAMNQNLILNLPRDHGSNLFEDKSFPRNQENFVEPFYTLPDEQKEQSEQRDLQMQLSDAETGNAMSPNMENFMSEIGNESHPFFMKKPLFSGLQKDESLKKVDSFSRWIANELGESGELNLQSSDGISWSIMGSEYDSSMPATLQVDADTLNPSISQDQLFSIIDFSPNWAYADLETKVLIIEPFSRANKSYQNADGQLCLAKWRLQLRLACSEIREFEYRFEPHHIGAIDAYGDSATVMYLYQRFETILSLGPIGSRLKEKFYSWLLHGVTEDGKGLTVVDEGGQGVLHLAAALGFNWALQPIIVSGISINLRDVKGWTALHWAAFYGREDTVAALVYLGAFPGALTDPSAEYPWSRTPADLASSSGHKGISGFLAETSLTTHFSTLRVSDPQEGGISDDISGVKAVQTVSERLAFPTTGEDVPNTLCRAALCNATQAAANIHQIFRIQSFQRKQFIEHGDDELLIHDEHAIAVIAAKTSKGVANAAAVHIQKKFRAYPYSTDFSSFGAKRLTLGASSQEKTVLWSVGILEKAILRWRRKRFGLCGFQPDAVLKGPNTEGTLSQEDDYDFLKEGRKQTEGRMQKALARVKSMAQYPEARAQYRRLLTAAEGFRETKDASDVIPDSIEDVIYTEDDLIYIESLLDDDTFMSLAFE</sequence>
<dbReference type="SUPFAM" id="SSF48403">
    <property type="entry name" value="Ankyrin repeat"/>
    <property type="match status" value="1"/>
</dbReference>
<evidence type="ECO:0000313" key="7">
    <source>
        <dbReference type="EMBL" id="KAK6156846.1"/>
    </source>
</evidence>